<sequence>MLYSVNFLTNRFKNDKINSKKYKFLREEFALMMSIKLKGKPSRAKGCKWSEERKKIGAKHLKGRTYEEIHGEEKAKELKELCRQKKLEYWKKKKDKN</sequence>
<dbReference type="AlphaFoldDB" id="A0A0F9CR41"/>
<evidence type="ECO:0000313" key="1">
    <source>
        <dbReference type="EMBL" id="KKK99061.1"/>
    </source>
</evidence>
<gene>
    <name evidence="1" type="ORF">LCGC14_2636520</name>
</gene>
<dbReference type="EMBL" id="LAZR01045357">
    <property type="protein sequence ID" value="KKK99061.1"/>
    <property type="molecule type" value="Genomic_DNA"/>
</dbReference>
<proteinExistence type="predicted"/>
<protein>
    <submittedName>
        <fullName evidence="1">Uncharacterized protein</fullName>
    </submittedName>
</protein>
<reference evidence="1" key="1">
    <citation type="journal article" date="2015" name="Nature">
        <title>Complex archaea that bridge the gap between prokaryotes and eukaryotes.</title>
        <authorList>
            <person name="Spang A."/>
            <person name="Saw J.H."/>
            <person name="Jorgensen S.L."/>
            <person name="Zaremba-Niedzwiedzka K."/>
            <person name="Martijn J."/>
            <person name="Lind A.E."/>
            <person name="van Eijk R."/>
            <person name="Schleper C."/>
            <person name="Guy L."/>
            <person name="Ettema T.J."/>
        </authorList>
    </citation>
    <scope>NUCLEOTIDE SEQUENCE</scope>
</reference>
<organism evidence="1">
    <name type="scientific">marine sediment metagenome</name>
    <dbReference type="NCBI Taxonomy" id="412755"/>
    <lineage>
        <taxon>unclassified sequences</taxon>
        <taxon>metagenomes</taxon>
        <taxon>ecological metagenomes</taxon>
    </lineage>
</organism>
<name>A0A0F9CR41_9ZZZZ</name>
<comment type="caution">
    <text evidence="1">The sequence shown here is derived from an EMBL/GenBank/DDBJ whole genome shotgun (WGS) entry which is preliminary data.</text>
</comment>
<accession>A0A0F9CR41</accession>